<dbReference type="PANTHER" id="PTHR48100:SF59">
    <property type="entry name" value="ADENOSYLCOBALAMIN_ALPHA-RIBAZOLE PHOSPHATASE"/>
    <property type="match status" value="1"/>
</dbReference>
<dbReference type="SMART" id="SM00855">
    <property type="entry name" value="PGAM"/>
    <property type="match status" value="1"/>
</dbReference>
<dbReference type="GO" id="GO:0016791">
    <property type="term" value="F:phosphatase activity"/>
    <property type="evidence" value="ECO:0007669"/>
    <property type="project" value="TreeGrafter"/>
</dbReference>
<evidence type="ECO:0000313" key="3">
    <source>
        <dbReference type="EMBL" id="RKT78351.1"/>
    </source>
</evidence>
<dbReference type="InterPro" id="IPR050275">
    <property type="entry name" value="PGM_Phosphatase"/>
</dbReference>
<dbReference type="InterPro" id="IPR013078">
    <property type="entry name" value="His_Pase_superF_clade-1"/>
</dbReference>
<dbReference type="Proteomes" id="UP000278440">
    <property type="component" value="Unassembled WGS sequence"/>
</dbReference>
<feature type="binding site" evidence="2">
    <location>
        <position position="59"/>
    </location>
    <ligand>
        <name>substrate</name>
    </ligand>
</feature>
<name>A0A495XUW5_9MICO</name>
<dbReference type="PANTHER" id="PTHR48100">
    <property type="entry name" value="BROAD-SPECIFICITY PHOSPHATASE YOR283W-RELATED"/>
    <property type="match status" value="1"/>
</dbReference>
<evidence type="ECO:0000256" key="1">
    <source>
        <dbReference type="PIRSR" id="PIRSR613078-1"/>
    </source>
</evidence>
<dbReference type="Gene3D" id="3.40.50.1240">
    <property type="entry name" value="Phosphoglycerate mutase-like"/>
    <property type="match status" value="1"/>
</dbReference>
<dbReference type="EMBL" id="RBXT01000001">
    <property type="protein sequence ID" value="RKT78351.1"/>
    <property type="molecule type" value="Genomic_DNA"/>
</dbReference>
<dbReference type="SUPFAM" id="SSF53254">
    <property type="entry name" value="Phosphoglycerate mutase-like"/>
    <property type="match status" value="1"/>
</dbReference>
<dbReference type="PROSITE" id="PS00175">
    <property type="entry name" value="PG_MUTASE"/>
    <property type="match status" value="1"/>
</dbReference>
<accession>A0A495XUW5</accession>
<dbReference type="GO" id="GO:0005737">
    <property type="term" value="C:cytoplasm"/>
    <property type="evidence" value="ECO:0007669"/>
    <property type="project" value="TreeGrafter"/>
</dbReference>
<sequence length="187" mass="20296">MTYAIIRHGQTDWNRLGLFQGSSDTPLNDTGRQQARDLVPVLQASGIEWSAVVSSPLFRARETAGIVAEGLGLRLGAAYDELVERDYGRHEGQPDETEKKSDPSVEPLESVVLRGVAGLDRVARDHGDAHVVVVAHGSIIRYTLARLAGRPMPTIANGLLTTLERTPAGEWRVDVVNGTPVEVRSQP</sequence>
<proteinExistence type="predicted"/>
<dbReference type="PIRSF" id="PIRSF000709">
    <property type="entry name" value="6PFK_2-Ptase"/>
    <property type="match status" value="1"/>
</dbReference>
<feature type="active site" description="Tele-phosphohistidine intermediate" evidence="1">
    <location>
        <position position="8"/>
    </location>
</feature>
<reference evidence="3 4" key="1">
    <citation type="submission" date="2018-10" db="EMBL/GenBank/DDBJ databases">
        <title>Sequencing the genomes of 1000 actinobacteria strains.</title>
        <authorList>
            <person name="Klenk H.-P."/>
        </authorList>
    </citation>
    <scope>NUCLEOTIDE SEQUENCE [LARGE SCALE GENOMIC DNA]</scope>
    <source>
        <strain evidence="3 4">DSM 44267</strain>
    </source>
</reference>
<feature type="binding site" evidence="2">
    <location>
        <begin position="84"/>
        <end position="87"/>
    </location>
    <ligand>
        <name>substrate</name>
    </ligand>
</feature>
<evidence type="ECO:0000256" key="2">
    <source>
        <dbReference type="PIRSR" id="PIRSR613078-2"/>
    </source>
</evidence>
<dbReference type="InterPro" id="IPR001345">
    <property type="entry name" value="PG/BPGM_mutase_AS"/>
</dbReference>
<protein>
    <submittedName>
        <fullName evidence="3">Putative phosphoglycerate mutase</fullName>
    </submittedName>
</protein>
<comment type="caution">
    <text evidence="3">The sequence shown here is derived from an EMBL/GenBank/DDBJ whole genome shotgun (WGS) entry which is preliminary data.</text>
</comment>
<feature type="binding site" evidence="2">
    <location>
        <begin position="7"/>
        <end position="14"/>
    </location>
    <ligand>
        <name>substrate</name>
    </ligand>
</feature>
<feature type="active site" description="Proton donor/acceptor" evidence="1">
    <location>
        <position position="84"/>
    </location>
</feature>
<gene>
    <name evidence="3" type="ORF">DFJ68_1795</name>
</gene>
<dbReference type="InterPro" id="IPR029033">
    <property type="entry name" value="His_PPase_superfam"/>
</dbReference>
<dbReference type="Pfam" id="PF00300">
    <property type="entry name" value="His_Phos_1"/>
    <property type="match status" value="1"/>
</dbReference>
<dbReference type="CDD" id="cd07067">
    <property type="entry name" value="HP_PGM_like"/>
    <property type="match status" value="1"/>
</dbReference>
<dbReference type="AlphaFoldDB" id="A0A495XUW5"/>
<evidence type="ECO:0000313" key="4">
    <source>
        <dbReference type="Proteomes" id="UP000278440"/>
    </source>
</evidence>
<keyword evidence="4" id="KW-1185">Reference proteome</keyword>
<organism evidence="3 4">
    <name type="scientific">Terracoccus luteus</name>
    <dbReference type="NCBI Taxonomy" id="53356"/>
    <lineage>
        <taxon>Bacteria</taxon>
        <taxon>Bacillati</taxon>
        <taxon>Actinomycetota</taxon>
        <taxon>Actinomycetes</taxon>
        <taxon>Micrococcales</taxon>
        <taxon>Intrasporangiaceae</taxon>
        <taxon>Terracoccus</taxon>
    </lineage>
</organism>